<evidence type="ECO:0000256" key="2">
    <source>
        <dbReference type="SAM" id="MobiDB-lite"/>
    </source>
</evidence>
<evidence type="ECO:0000256" key="3">
    <source>
        <dbReference type="SAM" id="Phobius"/>
    </source>
</evidence>
<feature type="compositionally biased region" description="Polar residues" evidence="2">
    <location>
        <begin position="165"/>
        <end position="174"/>
    </location>
</feature>
<organism evidence="4 5">
    <name type="scientific">Branchiostoma lanceolatum</name>
    <name type="common">Common lancelet</name>
    <name type="synonym">Amphioxus lanceolatum</name>
    <dbReference type="NCBI Taxonomy" id="7740"/>
    <lineage>
        <taxon>Eukaryota</taxon>
        <taxon>Metazoa</taxon>
        <taxon>Chordata</taxon>
        <taxon>Cephalochordata</taxon>
        <taxon>Leptocardii</taxon>
        <taxon>Amphioxiformes</taxon>
        <taxon>Branchiostomatidae</taxon>
        <taxon>Branchiostoma</taxon>
    </lineage>
</organism>
<dbReference type="Gene3D" id="3.40.50.300">
    <property type="entry name" value="P-loop containing nucleotide triphosphate hydrolases"/>
    <property type="match status" value="2"/>
</dbReference>
<dbReference type="AlphaFoldDB" id="A0A8J9YQY1"/>
<keyword evidence="5" id="KW-1185">Reference proteome</keyword>
<evidence type="ECO:0000313" key="4">
    <source>
        <dbReference type="EMBL" id="CAH1232728.1"/>
    </source>
</evidence>
<protein>
    <submittedName>
        <fullName evidence="4">WSCD2 protein</fullName>
    </submittedName>
</protein>
<keyword evidence="3" id="KW-0812">Transmembrane</keyword>
<dbReference type="OrthoDB" id="5985073at2759"/>
<dbReference type="InterPro" id="IPR027417">
    <property type="entry name" value="P-loop_NTPase"/>
</dbReference>
<feature type="region of interest" description="Disordered" evidence="2">
    <location>
        <begin position="144"/>
        <end position="184"/>
    </location>
</feature>
<proteinExistence type="inferred from homology"/>
<name>A0A8J9YQY1_BRALA</name>
<gene>
    <name evidence="4" type="primary">WSCD2</name>
    <name evidence="4" type="ORF">BLAG_LOCUS1714</name>
</gene>
<evidence type="ECO:0000313" key="5">
    <source>
        <dbReference type="Proteomes" id="UP000838412"/>
    </source>
</evidence>
<feature type="compositionally biased region" description="Polar residues" evidence="2">
    <location>
        <begin position="144"/>
        <end position="155"/>
    </location>
</feature>
<dbReference type="InterPro" id="IPR051589">
    <property type="entry name" value="Sialate-O-sulfotransferase"/>
</dbReference>
<keyword evidence="3" id="KW-1133">Transmembrane helix</keyword>
<comment type="similarity">
    <text evidence="1">Belongs to the WSCD family.</text>
</comment>
<sequence>MVCTSRWRKRQLFCGLLISFILFYVFGIGLLIHKAASTARSSKGNPPGSVTSVTGTLRENPQHLRYRLGMKAVPAPPVAVLASPARQDQETKDVRMGAHRDVRLEQCTALRYSPTPLPITALVSFPGSGNTWLRYLVQQATVPRTGNSTSISTPGWSEESAFPKGTTSVASGDSNPGPLGSGPNTLSLRHTTPQVCSLTSYILDLAQLALPDNQVNTCPLVSSRGVGQRSQSRTGDERKLIVADLKVKNEMCDRILTGSVYKDLELKRHGFPAEGCINGSVVLVKTHEFGGNNSFKHFDKTILMVRDPYDAILAEFNRHYGGHNGFAAMARYKSQAWREFVEGKSQTWSNTFLDWLKFPGPLLIVQYERLRDDLDNQL</sequence>
<dbReference type="EMBL" id="OV696686">
    <property type="protein sequence ID" value="CAH1232728.1"/>
    <property type="molecule type" value="Genomic_DNA"/>
</dbReference>
<feature type="transmembrane region" description="Helical" evidence="3">
    <location>
        <begin position="12"/>
        <end position="32"/>
    </location>
</feature>
<reference evidence="4" key="1">
    <citation type="submission" date="2022-01" db="EMBL/GenBank/DDBJ databases">
        <authorList>
            <person name="Braso-Vives M."/>
        </authorList>
    </citation>
    <scope>NUCLEOTIDE SEQUENCE</scope>
</reference>
<dbReference type="Proteomes" id="UP000838412">
    <property type="component" value="Chromosome 1"/>
</dbReference>
<accession>A0A8J9YQY1</accession>
<keyword evidence="3" id="KW-0472">Membrane</keyword>
<dbReference type="PANTHER" id="PTHR45964:SF5">
    <property type="entry name" value="WSCD FAMILY MEMBER CG9164"/>
    <property type="match status" value="1"/>
</dbReference>
<dbReference type="SUPFAM" id="SSF52540">
    <property type="entry name" value="P-loop containing nucleoside triphosphate hydrolases"/>
    <property type="match status" value="1"/>
</dbReference>
<evidence type="ECO:0000256" key="1">
    <source>
        <dbReference type="ARBA" id="ARBA00010236"/>
    </source>
</evidence>
<dbReference type="PANTHER" id="PTHR45964">
    <property type="entry name" value="WSCD FAMILY MEMBER CG9164"/>
    <property type="match status" value="1"/>
</dbReference>